<reference evidence="6 7" key="1">
    <citation type="journal article" date="2015" name="BMC Genomics">
        <title>Genome mining reveals unlocked bioactive potential of marine Gram-negative bacteria.</title>
        <authorList>
            <person name="Machado H."/>
            <person name="Sonnenschein E.C."/>
            <person name="Melchiorsen J."/>
            <person name="Gram L."/>
        </authorList>
    </citation>
    <scope>NUCLEOTIDE SEQUENCE [LARGE SCALE GENOMIC DNA]</scope>
    <source>
        <strain evidence="6 7">S4054</strain>
    </source>
</reference>
<dbReference type="PATRIC" id="fig|1129367.4.peg.2591"/>
<dbReference type="GO" id="GO:0006508">
    <property type="term" value="P:proteolysis"/>
    <property type="evidence" value="ECO:0007669"/>
    <property type="project" value="UniProtKB-KW"/>
</dbReference>
<dbReference type="GO" id="GO:0004222">
    <property type="term" value="F:metalloendopeptidase activity"/>
    <property type="evidence" value="ECO:0007669"/>
    <property type="project" value="InterPro"/>
</dbReference>
<dbReference type="Gene3D" id="2.60.40.10">
    <property type="entry name" value="Immunoglobulins"/>
    <property type="match status" value="1"/>
</dbReference>
<evidence type="ECO:0000256" key="2">
    <source>
        <dbReference type="ARBA" id="ARBA00022801"/>
    </source>
</evidence>
<feature type="domain" description="PKD" evidence="5">
    <location>
        <begin position="1091"/>
        <end position="1147"/>
    </location>
</feature>
<evidence type="ECO:0000259" key="5">
    <source>
        <dbReference type="PROSITE" id="PS50093"/>
    </source>
</evidence>
<keyword evidence="3" id="KW-0862">Zinc</keyword>
<dbReference type="AlphaFoldDB" id="A0A0F6ABA5"/>
<dbReference type="RefSeq" id="WP_046356215.1">
    <property type="nucleotide sequence ID" value="NZ_AUXW01000146.1"/>
</dbReference>
<dbReference type="SMART" id="SM00089">
    <property type="entry name" value="PKD"/>
    <property type="match status" value="1"/>
</dbReference>
<organism evidence="6 7">
    <name type="scientific">Pseudoalteromonas luteoviolacea S4054</name>
    <dbReference type="NCBI Taxonomy" id="1129367"/>
    <lineage>
        <taxon>Bacteria</taxon>
        <taxon>Pseudomonadati</taxon>
        <taxon>Pseudomonadota</taxon>
        <taxon>Gammaproteobacteria</taxon>
        <taxon>Alteromonadales</taxon>
        <taxon>Pseudoalteromonadaceae</taxon>
        <taxon>Pseudoalteromonas</taxon>
    </lineage>
</organism>
<keyword evidence="4" id="KW-0482">Metalloprotease</keyword>
<sequence>MFNLRLSIALIACQPFTYNAMAHQQHPYIHQVNSLKSSGFEYKLNKEKGSDSAIRFEHYDLYWHGVRVYNSTLIVKNTIFGDKKLISGNTKLTTQLKSEQLQTMAVASKFAFEDEEVSQHIYQRYPLTIDIIKTERLIVREENLASHFVYRVEVKSRQHNRQFLILDGQTLEKLSSSVSHYAFDGHHDESYHAVSTTTGNYKLGLNCHQAPSMATQKCQNTVLPIEHPVAQKNYPNYPVMSNVYYRGEANTAFNEFSGYPMVVKLENSRCIFKNNWVETYQGSASEPYSYACPNGADESHGIDGDPYFYYYLKGAFKAVNDGHFFGGVAVQTLHWHFKALFPNQQNRCDVESGYCLNKIKQRVDVNNLYQSSWDGEFTNYAGGTIGKPFPHGSSLDIVAHEIGHAILEWNTGNILSDLNFDGELFAELRAKRSALHESFADITAIAVKDYYANHLHAEPSDSNWIHTSIFSDLYHYDNKFWGIGYDSRLTNSFLRHVSMPRLDGISMDDYRDYEQTRGPHQRAGALNKLFYLISSSDGWNVQRAYRLVLKAMTGCFPSNAGMYEASQCLIATADADDKQHISNLAELVGFVSSAKANSQLKVTVKRMYGEVQFDISDPRVSQDNIAHLEVKLDEKPILSWSPQSTELWEEVKSIRRTFGGGAHELSWHVELNDGTELESKRLLSLFDAPLCKPVQNTERFISELSFNGQKSEVEAGGSDIMLTDPVYKQSPISIEMLKLDNNVAIAAYLDTDRNGYFDADSEKLNNLSDSEGKLVYDLSQFRNLETGLSVVRFVLSAQQETSSCAGLDESQVIDVYMALNEGQYTAPSIDFGFKQKNSDLYLSIRQQFSNAYTFKWIFDQKEVVTSDYHIVRSMNQTSEVTLVLLRDGIEVNRLTKTVNVAPEPEFNIDCQQNGTECKLSVEGELPSNIARFAWRVDDQHYTSSYRYLTYDFGTTGVKNVTVSLILQGASVIFEKSQSINLKEIIDFEVSIQQENADFTLNISQTLPIGYSLVWVINDTEYPHSSAGIELASLEPEDRVSYMLKKDGETILEKPINITHVSDPNLQISCQRDGLVCGFVAEHLSNAKELKYVWDFGDGTTQVTNIQQVNYSYKAPGEYTASLTLMVDGRAKFTAQTLVKVAEISVSVAQHNQTLSLSASGEVNDEMTFQWLINNEIKFGSTIDYEFADKAQLTRIKLNVYQDNQEVIEIIEDIQVFDNIDLDFEWSQSDSDNPLKFSFAVKKE</sequence>
<dbReference type="EMBL" id="AUXW01000146">
    <property type="protein sequence ID" value="KKE83450.1"/>
    <property type="molecule type" value="Genomic_DNA"/>
</dbReference>
<comment type="caution">
    <text evidence="6">The sequence shown here is derived from an EMBL/GenBank/DDBJ whole genome shotgun (WGS) entry which is preliminary data.</text>
</comment>
<keyword evidence="2" id="KW-0378">Hydrolase</keyword>
<dbReference type="InterPro" id="IPR035986">
    <property type="entry name" value="PKD_dom_sf"/>
</dbReference>
<dbReference type="InterPro" id="IPR013783">
    <property type="entry name" value="Ig-like_fold"/>
</dbReference>
<name>A0A0F6ABA5_9GAMM</name>
<dbReference type="InterPro" id="IPR022409">
    <property type="entry name" value="PKD/Chitinase_dom"/>
</dbReference>
<evidence type="ECO:0000256" key="1">
    <source>
        <dbReference type="ARBA" id="ARBA00022670"/>
    </source>
</evidence>
<dbReference type="CDD" id="cd00146">
    <property type="entry name" value="PKD"/>
    <property type="match status" value="1"/>
</dbReference>
<protein>
    <recommendedName>
        <fullName evidence="5">PKD domain-containing protein</fullName>
    </recommendedName>
</protein>
<dbReference type="InterPro" id="IPR001570">
    <property type="entry name" value="Peptidase_M4_C_domain"/>
</dbReference>
<dbReference type="SUPFAM" id="SSF49299">
    <property type="entry name" value="PKD domain"/>
    <property type="match status" value="1"/>
</dbReference>
<dbReference type="Proteomes" id="UP000033434">
    <property type="component" value="Unassembled WGS sequence"/>
</dbReference>
<evidence type="ECO:0000256" key="4">
    <source>
        <dbReference type="ARBA" id="ARBA00023049"/>
    </source>
</evidence>
<dbReference type="InterPro" id="IPR050728">
    <property type="entry name" value="Zinc_Metalloprotease_M4"/>
</dbReference>
<dbReference type="SUPFAM" id="SSF55486">
    <property type="entry name" value="Metalloproteases ('zincins'), catalytic domain"/>
    <property type="match status" value="1"/>
</dbReference>
<evidence type="ECO:0000313" key="6">
    <source>
        <dbReference type="EMBL" id="KKE83450.1"/>
    </source>
</evidence>
<dbReference type="PANTHER" id="PTHR33794">
    <property type="entry name" value="BACILLOLYSIN"/>
    <property type="match status" value="1"/>
</dbReference>
<evidence type="ECO:0000313" key="7">
    <source>
        <dbReference type="Proteomes" id="UP000033434"/>
    </source>
</evidence>
<dbReference type="Gene3D" id="3.10.170.10">
    <property type="match status" value="1"/>
</dbReference>
<gene>
    <name evidence="6" type="ORF">N479_13850</name>
</gene>
<keyword evidence="1" id="KW-0645">Protease</keyword>
<proteinExistence type="predicted"/>
<evidence type="ECO:0000256" key="3">
    <source>
        <dbReference type="ARBA" id="ARBA00022833"/>
    </source>
</evidence>
<dbReference type="InterPro" id="IPR027268">
    <property type="entry name" value="Peptidase_M4/M1_CTD_sf"/>
</dbReference>
<dbReference type="Pfam" id="PF18911">
    <property type="entry name" value="PKD_4"/>
    <property type="match status" value="1"/>
</dbReference>
<dbReference type="PROSITE" id="PS50093">
    <property type="entry name" value="PKD"/>
    <property type="match status" value="1"/>
</dbReference>
<dbReference type="InterPro" id="IPR000601">
    <property type="entry name" value="PKD_dom"/>
</dbReference>
<dbReference type="Gene3D" id="1.10.390.10">
    <property type="entry name" value="Neutral Protease Domain 2"/>
    <property type="match status" value="1"/>
</dbReference>
<accession>A0A0F6ABA5</accession>
<dbReference type="PANTHER" id="PTHR33794:SF1">
    <property type="entry name" value="BACILLOLYSIN"/>
    <property type="match status" value="1"/>
</dbReference>
<dbReference type="Pfam" id="PF02868">
    <property type="entry name" value="Peptidase_M4_C"/>
    <property type="match status" value="1"/>
</dbReference>